<name>A0AA40AF93_9PEZI</name>
<dbReference type="InterPro" id="IPR029058">
    <property type="entry name" value="AB_hydrolase_fold"/>
</dbReference>
<dbReference type="InterPro" id="IPR018712">
    <property type="entry name" value="Tle1-like_cat"/>
</dbReference>
<feature type="domain" description="T6SS Phospholipase effector Tle1-like catalytic" evidence="1">
    <location>
        <begin position="7"/>
        <end position="269"/>
    </location>
</feature>
<proteinExistence type="predicted"/>
<evidence type="ECO:0000313" key="2">
    <source>
        <dbReference type="EMBL" id="KAK0714743.1"/>
    </source>
</evidence>
<evidence type="ECO:0000313" key="3">
    <source>
        <dbReference type="Proteomes" id="UP001172102"/>
    </source>
</evidence>
<dbReference type="Proteomes" id="UP001172102">
    <property type="component" value="Unassembled WGS sequence"/>
</dbReference>
<dbReference type="EMBL" id="JAUKUA010000004">
    <property type="protein sequence ID" value="KAK0714743.1"/>
    <property type="molecule type" value="Genomic_DNA"/>
</dbReference>
<organism evidence="2 3">
    <name type="scientific">Lasiosphaeris hirsuta</name>
    <dbReference type="NCBI Taxonomy" id="260670"/>
    <lineage>
        <taxon>Eukaryota</taxon>
        <taxon>Fungi</taxon>
        <taxon>Dikarya</taxon>
        <taxon>Ascomycota</taxon>
        <taxon>Pezizomycotina</taxon>
        <taxon>Sordariomycetes</taxon>
        <taxon>Sordariomycetidae</taxon>
        <taxon>Sordariales</taxon>
        <taxon>Lasiosphaeriaceae</taxon>
        <taxon>Lasiosphaeris</taxon>
    </lineage>
</organism>
<comment type="caution">
    <text evidence="2">The sequence shown here is derived from an EMBL/GenBank/DDBJ whole genome shotgun (WGS) entry which is preliminary data.</text>
</comment>
<dbReference type="Pfam" id="PF09994">
    <property type="entry name" value="T6SS_Tle1-like_cat"/>
    <property type="match status" value="1"/>
</dbReference>
<evidence type="ECO:0000259" key="1">
    <source>
        <dbReference type="Pfam" id="PF09994"/>
    </source>
</evidence>
<protein>
    <recommendedName>
        <fullName evidence="1">T6SS Phospholipase effector Tle1-like catalytic domain-containing protein</fullName>
    </recommendedName>
</protein>
<dbReference type="AlphaFoldDB" id="A0AA40AF93"/>
<dbReference type="PANTHER" id="PTHR33840:SF16">
    <property type="entry name" value="DUF2235 DOMAIN-CONTAINING PROTEIN"/>
    <property type="match status" value="1"/>
</dbReference>
<accession>A0AA40AF93</accession>
<dbReference type="PANTHER" id="PTHR33840">
    <property type="match status" value="1"/>
</dbReference>
<sequence length="446" mass="50041">MAEPRPRIVVLCDGTWCGRETGTRTNIYRLAKLFGVDIDDPDTTEAQFRPPAFPPFPTLIHARYRHGVGLGSTFLDYLFHGITAQDLADEVIAAYRYIVESYTPDYEIWLFGLSRGAYTVRAVAGMINNCGVLRPRDDEAQTDLLCREAYRMYRSNDPVNDPHSPQMVGFRARMAWPLIGDGEQARPPVRFMGLFDTVGGLGIPTFTGGVGLEWPEFHNDVVSSVVQDVCQLLSVHDRFYIFQPCLARRKGGRAGIDEEWLPGAHYDLGRQRFQFWRSGAGAVERLFGAVGSLPVVGWRRVIEPNEVLSDLALWKMLKRIGEHDEGHLLISQSVLDAEMAKLVGAMTERQRLGSGDVYAHISEYVPFGSSIERLISHVAGGIGIWNLFVDLRERVIPNDDANVYPFFRMDTNTDMQSVGQLADITEARYPAKTALSWALRSGRAWP</sequence>
<keyword evidence="3" id="KW-1185">Reference proteome</keyword>
<dbReference type="SUPFAM" id="SSF53474">
    <property type="entry name" value="alpha/beta-Hydrolases"/>
    <property type="match status" value="1"/>
</dbReference>
<gene>
    <name evidence="2" type="ORF">B0H67DRAFT_489964</name>
</gene>
<reference evidence="2" key="1">
    <citation type="submission" date="2023-06" db="EMBL/GenBank/DDBJ databases">
        <title>Genome-scale phylogeny and comparative genomics of the fungal order Sordariales.</title>
        <authorList>
            <consortium name="Lawrence Berkeley National Laboratory"/>
            <person name="Hensen N."/>
            <person name="Bonometti L."/>
            <person name="Westerberg I."/>
            <person name="Brannstrom I.O."/>
            <person name="Guillou S."/>
            <person name="Cros-Aarteil S."/>
            <person name="Calhoun S."/>
            <person name="Haridas S."/>
            <person name="Kuo A."/>
            <person name="Mondo S."/>
            <person name="Pangilinan J."/>
            <person name="Riley R."/>
            <person name="Labutti K."/>
            <person name="Andreopoulos B."/>
            <person name="Lipzen A."/>
            <person name="Chen C."/>
            <person name="Yanf M."/>
            <person name="Daum C."/>
            <person name="Ng V."/>
            <person name="Clum A."/>
            <person name="Steindorff A."/>
            <person name="Ohm R."/>
            <person name="Martin F."/>
            <person name="Silar P."/>
            <person name="Natvig D."/>
            <person name="Lalanne C."/>
            <person name="Gautier V."/>
            <person name="Ament-Velasquez S.L."/>
            <person name="Kruys A."/>
            <person name="Hutchinson M.I."/>
            <person name="Powell A.J."/>
            <person name="Barry K."/>
            <person name="Miller A.N."/>
            <person name="Grigoriev I.V."/>
            <person name="Debuchy R."/>
            <person name="Gladieux P."/>
            <person name="Thoren M.H."/>
            <person name="Johannesson H."/>
        </authorList>
    </citation>
    <scope>NUCLEOTIDE SEQUENCE</scope>
    <source>
        <strain evidence="2">SMH4607-1</strain>
    </source>
</reference>